<dbReference type="Gene3D" id="3.40.50.300">
    <property type="entry name" value="P-loop containing nucleotide triphosphate hydrolases"/>
    <property type="match status" value="2"/>
</dbReference>
<feature type="domain" description="ABC transporter" evidence="9">
    <location>
        <begin position="6"/>
        <end position="233"/>
    </location>
</feature>
<dbReference type="PROSITE" id="PS50893">
    <property type="entry name" value="ABC_TRANSPORTER_2"/>
    <property type="match status" value="2"/>
</dbReference>
<keyword evidence="4" id="KW-1003">Cell membrane</keyword>
<dbReference type="RefSeq" id="WP_404315782.1">
    <property type="nucleotide sequence ID" value="NZ_JAUIYO010000003.1"/>
</dbReference>
<evidence type="ECO:0000313" key="11">
    <source>
        <dbReference type="Proteomes" id="UP001619911"/>
    </source>
</evidence>
<evidence type="ECO:0000256" key="6">
    <source>
        <dbReference type="ARBA" id="ARBA00022840"/>
    </source>
</evidence>
<dbReference type="InterPro" id="IPR015856">
    <property type="entry name" value="ABC_transpr_CbiO/EcfA_su"/>
</dbReference>
<dbReference type="CDD" id="cd03225">
    <property type="entry name" value="ABC_cobalt_CbiO_domain1"/>
    <property type="match status" value="2"/>
</dbReference>
<comment type="similarity">
    <text evidence="2">Belongs to the ABC transporter superfamily.</text>
</comment>
<keyword evidence="11" id="KW-1185">Reference proteome</keyword>
<keyword evidence="7" id="KW-1278">Translocase</keyword>
<dbReference type="InterPro" id="IPR003439">
    <property type="entry name" value="ABC_transporter-like_ATP-bd"/>
</dbReference>
<evidence type="ECO:0000256" key="1">
    <source>
        <dbReference type="ARBA" id="ARBA00004202"/>
    </source>
</evidence>
<protein>
    <submittedName>
        <fullName evidence="10">ABC transporter ATP-binding protein</fullName>
    </submittedName>
</protein>
<evidence type="ECO:0000256" key="5">
    <source>
        <dbReference type="ARBA" id="ARBA00022741"/>
    </source>
</evidence>
<sequence length="531" mass="60332">MEPSYLGCSDLYVQFYERTEPTLTNVNLSIKEGEKVLLLGPSGSGKSTLLQVLSRLIPNTIFAHMKGEVWGPAQKGVLFQDPDSQFCMLKVDEEIAFSLENRGIPPIHMPEMIQTVKEQVGLGDLEGETPIHSLSGGMKQRLALATILALEPDVLFLDEPTSQLDPIGTKEVIDILKQLNENQTMILIEHKLEGVLEWIDRVILFNDRGEVAADGDPHVIYKEYEQLIEQYGIWKPRLWPSTWEQLLREENLDIINRWKRKTRIEKQSHVQPLVTVTDGALRLGNNTVWSNVNVEINKGDWVAVMGPNGSGKSSFLKTIMGLCTLKEGFVNYHFPFHSQKKAIRPEVLSKSIGFVFQNPEHQFVTDSVEDEISFVGKVEGWSEKKTMERTEQLIEEFSLSHLRKANPYTLSTGQQRRLSVASMLLKKHEVLLLDEPAFGQDARMTDELAKRINTLNEQETTIVMTTHDVEFAYQYANKLIIFAEGGLLFAGSPEELFSNSPLLKRAKLHEPLYIEYVKRKRIPEEKGVVFS</sequence>
<evidence type="ECO:0000256" key="8">
    <source>
        <dbReference type="ARBA" id="ARBA00023136"/>
    </source>
</evidence>
<evidence type="ECO:0000256" key="3">
    <source>
        <dbReference type="ARBA" id="ARBA00022448"/>
    </source>
</evidence>
<dbReference type="InterPro" id="IPR003593">
    <property type="entry name" value="AAA+_ATPase"/>
</dbReference>
<evidence type="ECO:0000313" key="10">
    <source>
        <dbReference type="EMBL" id="MFK2825317.1"/>
    </source>
</evidence>
<dbReference type="Pfam" id="PF00005">
    <property type="entry name" value="ABC_tran"/>
    <property type="match status" value="2"/>
</dbReference>
<dbReference type="InterPro" id="IPR027417">
    <property type="entry name" value="P-loop_NTPase"/>
</dbReference>
<comment type="caution">
    <text evidence="10">The sequence shown here is derived from an EMBL/GenBank/DDBJ whole genome shotgun (WGS) entry which is preliminary data.</text>
</comment>
<keyword evidence="5" id="KW-0547">Nucleotide-binding</keyword>
<name>A0ABW8I749_9BACI</name>
<proteinExistence type="inferred from homology"/>
<dbReference type="Proteomes" id="UP001619911">
    <property type="component" value="Unassembled WGS sequence"/>
</dbReference>
<comment type="subcellular location">
    <subcellularLocation>
        <location evidence="1">Cell membrane</location>
        <topology evidence="1">Peripheral membrane protein</topology>
    </subcellularLocation>
</comment>
<dbReference type="SUPFAM" id="SSF52540">
    <property type="entry name" value="P-loop containing nucleoside triphosphate hydrolases"/>
    <property type="match status" value="2"/>
</dbReference>
<gene>
    <name evidence="10" type="ORF">QYG89_06405</name>
</gene>
<keyword evidence="6 10" id="KW-0067">ATP-binding</keyword>
<evidence type="ECO:0000256" key="4">
    <source>
        <dbReference type="ARBA" id="ARBA00022475"/>
    </source>
</evidence>
<dbReference type="PANTHER" id="PTHR43553:SF19">
    <property type="entry name" value="HMP_THIAMINE IMPORT ATP-BINDING PROTEIN YKOD-RELATED"/>
    <property type="match status" value="1"/>
</dbReference>
<feature type="domain" description="ABC transporter" evidence="9">
    <location>
        <begin position="274"/>
        <end position="509"/>
    </location>
</feature>
<evidence type="ECO:0000259" key="9">
    <source>
        <dbReference type="PROSITE" id="PS50893"/>
    </source>
</evidence>
<dbReference type="GO" id="GO:0005524">
    <property type="term" value="F:ATP binding"/>
    <property type="evidence" value="ECO:0007669"/>
    <property type="project" value="UniProtKB-KW"/>
</dbReference>
<keyword evidence="8" id="KW-0472">Membrane</keyword>
<dbReference type="InterPro" id="IPR050095">
    <property type="entry name" value="ECF_ABC_transporter_ATP-bd"/>
</dbReference>
<dbReference type="SMART" id="SM00382">
    <property type="entry name" value="AAA"/>
    <property type="match status" value="2"/>
</dbReference>
<dbReference type="EMBL" id="JAUIYO010000003">
    <property type="protein sequence ID" value="MFK2825317.1"/>
    <property type="molecule type" value="Genomic_DNA"/>
</dbReference>
<reference evidence="10 11" key="1">
    <citation type="submission" date="2023-07" db="EMBL/GenBank/DDBJ databases">
        <title>Bacillus lucianemedeirus sp. nov, a new species isolated from an immunobiological production facility.</title>
        <authorList>
            <person name="Costa L.V."/>
            <person name="Miranda R.V.S.L."/>
            <person name="Brandao M.L.L."/>
            <person name="Reis C.M.F."/>
            <person name="Frazao A.M."/>
            <person name="Cruz F.V."/>
            <person name="Baio P.V.P."/>
            <person name="Veras J.F.C."/>
            <person name="Ramos J.N."/>
            <person name="Vieira V."/>
        </authorList>
    </citation>
    <scope>NUCLEOTIDE SEQUENCE [LARGE SCALE GENOMIC DNA]</scope>
    <source>
        <strain evidence="10 11">B190/17</strain>
    </source>
</reference>
<accession>A0ABW8I749</accession>
<keyword evidence="3" id="KW-0813">Transport</keyword>
<dbReference type="PROSITE" id="PS00211">
    <property type="entry name" value="ABC_TRANSPORTER_1"/>
    <property type="match status" value="1"/>
</dbReference>
<dbReference type="PANTHER" id="PTHR43553">
    <property type="entry name" value="HEAVY METAL TRANSPORTER"/>
    <property type="match status" value="1"/>
</dbReference>
<organism evidence="10 11">
    <name type="scientific">Bacillus lumedeiriae</name>
    <dbReference type="NCBI Taxonomy" id="3058829"/>
    <lineage>
        <taxon>Bacteria</taxon>
        <taxon>Bacillati</taxon>
        <taxon>Bacillota</taxon>
        <taxon>Bacilli</taxon>
        <taxon>Bacillales</taxon>
        <taxon>Bacillaceae</taxon>
        <taxon>Bacillus</taxon>
    </lineage>
</organism>
<evidence type="ECO:0000256" key="2">
    <source>
        <dbReference type="ARBA" id="ARBA00005417"/>
    </source>
</evidence>
<evidence type="ECO:0000256" key="7">
    <source>
        <dbReference type="ARBA" id="ARBA00022967"/>
    </source>
</evidence>
<dbReference type="InterPro" id="IPR017871">
    <property type="entry name" value="ABC_transporter-like_CS"/>
</dbReference>